<evidence type="ECO:0000313" key="5">
    <source>
        <dbReference type="EMBL" id="GAA4088898.1"/>
    </source>
</evidence>
<dbReference type="Pfam" id="PF21274">
    <property type="entry name" value="Rng_hyd_C"/>
    <property type="match status" value="1"/>
</dbReference>
<keyword evidence="5" id="KW-0560">Oxidoreductase</keyword>
<gene>
    <name evidence="5" type="ORF">GCM10022214_56750</name>
</gene>
<dbReference type="Proteomes" id="UP001500683">
    <property type="component" value="Unassembled WGS sequence"/>
</dbReference>
<dbReference type="PANTHER" id="PTHR43004:SF19">
    <property type="entry name" value="BINDING MONOOXYGENASE, PUTATIVE (JCVI)-RELATED"/>
    <property type="match status" value="1"/>
</dbReference>
<dbReference type="InterPro" id="IPR036188">
    <property type="entry name" value="FAD/NAD-bd_sf"/>
</dbReference>
<accession>A0ABP7WHP1</accession>
<dbReference type="InterPro" id="IPR002938">
    <property type="entry name" value="FAD-bd"/>
</dbReference>
<dbReference type="EMBL" id="BAAAZG010000043">
    <property type="protein sequence ID" value="GAA4088898.1"/>
    <property type="molecule type" value="Genomic_DNA"/>
</dbReference>
<keyword evidence="6" id="KW-1185">Reference proteome</keyword>
<dbReference type="Gene3D" id="3.40.30.120">
    <property type="match status" value="1"/>
</dbReference>
<comment type="cofactor">
    <cofactor evidence="1">
        <name>FAD</name>
        <dbReference type="ChEBI" id="CHEBI:57692"/>
    </cofactor>
</comment>
<dbReference type="Gene3D" id="3.30.70.2450">
    <property type="match status" value="1"/>
</dbReference>
<dbReference type="RefSeq" id="WP_344953554.1">
    <property type="nucleotide sequence ID" value="NZ_BAAAZG010000043.1"/>
</dbReference>
<keyword evidence="3" id="KW-0274">FAD</keyword>
<reference evidence="6" key="1">
    <citation type="journal article" date="2019" name="Int. J. Syst. Evol. Microbiol.">
        <title>The Global Catalogue of Microorganisms (GCM) 10K type strain sequencing project: providing services to taxonomists for standard genome sequencing and annotation.</title>
        <authorList>
            <consortium name="The Broad Institute Genomics Platform"/>
            <consortium name="The Broad Institute Genome Sequencing Center for Infectious Disease"/>
            <person name="Wu L."/>
            <person name="Ma J."/>
        </authorList>
    </citation>
    <scope>NUCLEOTIDE SEQUENCE [LARGE SCALE GENOMIC DNA]</scope>
    <source>
        <strain evidence="6">JCM 16702</strain>
    </source>
</reference>
<name>A0ABP7WHP1_9ACTN</name>
<keyword evidence="2" id="KW-0285">Flavoprotein</keyword>
<dbReference type="PRINTS" id="PR00420">
    <property type="entry name" value="RNGMNOXGNASE"/>
</dbReference>
<dbReference type="GO" id="GO:0004497">
    <property type="term" value="F:monooxygenase activity"/>
    <property type="evidence" value="ECO:0007669"/>
    <property type="project" value="UniProtKB-KW"/>
</dbReference>
<evidence type="ECO:0000313" key="6">
    <source>
        <dbReference type="Proteomes" id="UP001500683"/>
    </source>
</evidence>
<dbReference type="SUPFAM" id="SSF51905">
    <property type="entry name" value="FAD/NAD(P)-binding domain"/>
    <property type="match status" value="1"/>
</dbReference>
<dbReference type="Gene3D" id="3.50.50.60">
    <property type="entry name" value="FAD/NAD(P)-binding domain"/>
    <property type="match status" value="1"/>
</dbReference>
<evidence type="ECO:0000259" key="4">
    <source>
        <dbReference type="Pfam" id="PF01494"/>
    </source>
</evidence>
<organism evidence="5 6">
    <name type="scientific">Actinomadura miaoliensis</name>
    <dbReference type="NCBI Taxonomy" id="430685"/>
    <lineage>
        <taxon>Bacteria</taxon>
        <taxon>Bacillati</taxon>
        <taxon>Actinomycetota</taxon>
        <taxon>Actinomycetes</taxon>
        <taxon>Streptosporangiales</taxon>
        <taxon>Thermomonosporaceae</taxon>
        <taxon>Actinomadura</taxon>
    </lineage>
</organism>
<sequence length="491" mass="52870">MTPAEPPHRIAVVGAGPTGLALAAELALAGVPVRLYERRPAPRTDSRAIVLHARSLEMLDLRGLAGRFTDQGRPLRTFPLGVRGAAVDFGRLPSDFPYMLSIPQSRVEALLVDRVRELGAEFAWSSKVAGLEQNGDEVRVELDSGERESFAYVVGCDGIRSFTRESLGLPFPGHPNPGSVALADLYLDGLSMDTAYGELSDRGMLLAFPFRDGSCRLVLYDYARADAPVDEPVTLPEVHAGIVRITGRDLGPRDMTWSGRYRSESRQVTAYRHGRVLLAGDAAHTHSPAGAQGLNAGLQDAFNLGWKLAAAVAGRAPGWLLDSYHDERHPVGAAVLALTGRQFRLNTARTPLRKALRWTAERLVAPLPPVAGRLARAYSGVSVAYPPRGDGAHRLAGTRLPPGTLAHADGSATRLYEHFHRGRFVLFDTAGHPALPGHVTAVRHSGVHGARLPAATLVRPDGYIAWASDERDEAARVTAAAAAVREWCPSR</sequence>
<dbReference type="PANTHER" id="PTHR43004">
    <property type="entry name" value="TRK SYSTEM POTASSIUM UPTAKE PROTEIN"/>
    <property type="match status" value="1"/>
</dbReference>
<feature type="domain" description="FAD-binding" evidence="4">
    <location>
        <begin position="10"/>
        <end position="337"/>
    </location>
</feature>
<comment type="caution">
    <text evidence="5">The sequence shown here is derived from an EMBL/GenBank/DDBJ whole genome shotgun (WGS) entry which is preliminary data.</text>
</comment>
<keyword evidence="5" id="KW-0503">Monooxygenase</keyword>
<evidence type="ECO:0000256" key="2">
    <source>
        <dbReference type="ARBA" id="ARBA00022630"/>
    </source>
</evidence>
<proteinExistence type="predicted"/>
<protein>
    <submittedName>
        <fullName evidence="5">Monooxygenase</fullName>
    </submittedName>
</protein>
<dbReference type="Pfam" id="PF01494">
    <property type="entry name" value="FAD_binding_3"/>
    <property type="match status" value="1"/>
</dbReference>
<evidence type="ECO:0000256" key="1">
    <source>
        <dbReference type="ARBA" id="ARBA00001974"/>
    </source>
</evidence>
<dbReference type="InterPro" id="IPR050641">
    <property type="entry name" value="RIFMO-like"/>
</dbReference>
<evidence type="ECO:0000256" key="3">
    <source>
        <dbReference type="ARBA" id="ARBA00022827"/>
    </source>
</evidence>